<keyword evidence="3" id="KW-1185">Reference proteome</keyword>
<name>A0ABW4F6M1_9PSEU</name>
<gene>
    <name evidence="2" type="ORF">ACFSJD_37835</name>
</gene>
<feature type="transmembrane region" description="Helical" evidence="1">
    <location>
        <begin position="383"/>
        <end position="403"/>
    </location>
</feature>
<comment type="caution">
    <text evidence="2">The sequence shown here is derived from an EMBL/GenBank/DDBJ whole genome shotgun (WGS) entry which is preliminary data.</text>
</comment>
<feature type="transmembrane region" description="Helical" evidence="1">
    <location>
        <begin position="67"/>
        <end position="85"/>
    </location>
</feature>
<accession>A0ABW4F6M1</accession>
<feature type="transmembrane region" description="Helical" evidence="1">
    <location>
        <begin position="304"/>
        <end position="320"/>
    </location>
</feature>
<evidence type="ECO:0000256" key="1">
    <source>
        <dbReference type="SAM" id="Phobius"/>
    </source>
</evidence>
<keyword evidence="1" id="KW-0472">Membrane</keyword>
<feature type="transmembrane region" description="Helical" evidence="1">
    <location>
        <begin position="432"/>
        <end position="452"/>
    </location>
</feature>
<keyword evidence="1" id="KW-0812">Transmembrane</keyword>
<feature type="transmembrane region" description="Helical" evidence="1">
    <location>
        <begin position="464"/>
        <end position="483"/>
    </location>
</feature>
<feature type="transmembrane region" description="Helical" evidence="1">
    <location>
        <begin position="327"/>
        <end position="347"/>
    </location>
</feature>
<protein>
    <recommendedName>
        <fullName evidence="4">Glycosyltransferase RgtA/B/C/D-like domain-containing protein</fullName>
    </recommendedName>
</protein>
<reference evidence="3" key="1">
    <citation type="journal article" date="2019" name="Int. J. Syst. Evol. Microbiol.">
        <title>The Global Catalogue of Microorganisms (GCM) 10K type strain sequencing project: providing services to taxonomists for standard genome sequencing and annotation.</title>
        <authorList>
            <consortium name="The Broad Institute Genomics Platform"/>
            <consortium name="The Broad Institute Genome Sequencing Center for Infectious Disease"/>
            <person name="Wu L."/>
            <person name="Ma J."/>
        </authorList>
    </citation>
    <scope>NUCLEOTIDE SEQUENCE [LARGE SCALE GENOMIC DNA]</scope>
    <source>
        <strain evidence="3">CCM 7043</strain>
    </source>
</reference>
<dbReference type="EMBL" id="JBHUCO010000061">
    <property type="protein sequence ID" value="MFD1523298.1"/>
    <property type="molecule type" value="Genomic_DNA"/>
</dbReference>
<feature type="transmembrane region" description="Helical" evidence="1">
    <location>
        <begin position="195"/>
        <end position="211"/>
    </location>
</feature>
<organism evidence="2 3">
    <name type="scientific">Pseudonocardia yunnanensis</name>
    <dbReference type="NCBI Taxonomy" id="58107"/>
    <lineage>
        <taxon>Bacteria</taxon>
        <taxon>Bacillati</taxon>
        <taxon>Actinomycetota</taxon>
        <taxon>Actinomycetes</taxon>
        <taxon>Pseudonocardiales</taxon>
        <taxon>Pseudonocardiaceae</taxon>
        <taxon>Pseudonocardia</taxon>
    </lineage>
</organism>
<feature type="transmembrane region" description="Helical" evidence="1">
    <location>
        <begin position="92"/>
        <end position="111"/>
    </location>
</feature>
<evidence type="ECO:0000313" key="2">
    <source>
        <dbReference type="EMBL" id="MFD1523298.1"/>
    </source>
</evidence>
<evidence type="ECO:0008006" key="4">
    <source>
        <dbReference type="Google" id="ProtNLM"/>
    </source>
</evidence>
<proteinExistence type="predicted"/>
<feature type="transmembrane region" description="Helical" evidence="1">
    <location>
        <begin position="410"/>
        <end position="426"/>
    </location>
</feature>
<evidence type="ECO:0000313" key="3">
    <source>
        <dbReference type="Proteomes" id="UP001597114"/>
    </source>
</evidence>
<feature type="transmembrane region" description="Helical" evidence="1">
    <location>
        <begin position="34"/>
        <end position="55"/>
    </location>
</feature>
<sequence length="611" mass="65617">MTVQPGAVGSLVPAARASSPAEPSVGISRWLSPLLAVAAVALLPVAAATTDLAALDGWGLARVLGPAAWASLLCAVGACVVELWSPRPRIPMLGAATAVLILCSFGMPSVVEPAARFTTAWLIAGFTNAIAGDGQVPIGIDARFYWPAFFAQWAFFQDAGGVTRLDSVLRWFPPVIVGVWAIGVYALARSMLGGTRAPWVAAWLFLGLNWIEQDYFSPQAIGIVLMLTVLAFALGPLATRRTDSAGVPGWPSPHPDAERLPLWRRWVVAARTRPTRPSLPPRQLLLIYFCAALCLIAIAPEHQLTPFAIIGQLVLLAVVGRFRGRGLVLVAILAVAVYVLIAGREFWLTQLSLITGAGEEGNALEVGVAGRLEGDFGQVAVKLLRIVVPVATWLLAIIGAWVYWRRRRDLVPIALAAVPMGMAAVQSYGGELFLRIVLYGLPILAILGADALRALVRWRRGMEYVLAAGMALLFGSIILIRGGNEAYMIVYPDEVDMVREVYATTPHGLEVMPLINVGPYAVEGVDTHSHGTVIEGCTQLADDPIRCINAEYPDVLLTFDAVEAQGRYLDLKPPGWSLQVVQELVASGRYVITYQNGFDVVLRKTAPPPPG</sequence>
<feature type="transmembrane region" description="Helical" evidence="1">
    <location>
        <begin position="171"/>
        <end position="188"/>
    </location>
</feature>
<dbReference type="RefSeq" id="WP_344719453.1">
    <property type="nucleotide sequence ID" value="NZ_BAAAUS010000004.1"/>
</dbReference>
<feature type="transmembrane region" description="Helical" evidence="1">
    <location>
        <begin position="217"/>
        <end position="238"/>
    </location>
</feature>
<dbReference type="Proteomes" id="UP001597114">
    <property type="component" value="Unassembled WGS sequence"/>
</dbReference>
<keyword evidence="1" id="KW-1133">Transmembrane helix</keyword>
<feature type="transmembrane region" description="Helical" evidence="1">
    <location>
        <begin position="281"/>
        <end position="298"/>
    </location>
</feature>